<evidence type="ECO:0000259" key="8">
    <source>
        <dbReference type="Pfam" id="PF00924"/>
    </source>
</evidence>
<evidence type="ECO:0000313" key="11">
    <source>
        <dbReference type="Proteomes" id="UP000215002"/>
    </source>
</evidence>
<proteinExistence type="inferred from homology"/>
<dbReference type="AlphaFoldDB" id="A0A223NYE8"/>
<feature type="transmembrane region" description="Helical" evidence="7">
    <location>
        <begin position="507"/>
        <end position="527"/>
    </location>
</feature>
<dbReference type="InterPro" id="IPR011066">
    <property type="entry name" value="MscS_channel_C_sf"/>
</dbReference>
<evidence type="ECO:0000313" key="10">
    <source>
        <dbReference type="EMBL" id="ASU34882.1"/>
    </source>
</evidence>
<keyword evidence="4 7" id="KW-0812">Transmembrane</keyword>
<dbReference type="SUPFAM" id="SSF82689">
    <property type="entry name" value="Mechanosensitive channel protein MscS (YggB), C-terminal domain"/>
    <property type="match status" value="1"/>
</dbReference>
<feature type="transmembrane region" description="Helical" evidence="7">
    <location>
        <begin position="600"/>
        <end position="620"/>
    </location>
</feature>
<name>A0A223NYE8_9SPHI</name>
<feature type="transmembrane region" description="Helical" evidence="7">
    <location>
        <begin position="276"/>
        <end position="294"/>
    </location>
</feature>
<dbReference type="Gene3D" id="1.10.287.1260">
    <property type="match status" value="1"/>
</dbReference>
<protein>
    <recommendedName>
        <fullName evidence="12">Mechanosensitive ion channel</fullName>
    </recommendedName>
</protein>
<accession>A0A223NYE8</accession>
<feature type="transmembrane region" description="Helical" evidence="7">
    <location>
        <begin position="371"/>
        <end position="390"/>
    </location>
</feature>
<dbReference type="PANTHER" id="PTHR30347:SF1">
    <property type="entry name" value="MECHANOSENSITIVE CHANNEL MSCK"/>
    <property type="match status" value="1"/>
</dbReference>
<feature type="transmembrane region" description="Helical" evidence="7">
    <location>
        <begin position="547"/>
        <end position="566"/>
    </location>
</feature>
<dbReference type="Gene3D" id="2.30.30.60">
    <property type="match status" value="1"/>
</dbReference>
<dbReference type="Pfam" id="PF00924">
    <property type="entry name" value="MS_channel_2nd"/>
    <property type="match status" value="1"/>
</dbReference>
<dbReference type="InterPro" id="IPR006685">
    <property type="entry name" value="MscS_channel_2nd"/>
</dbReference>
<feature type="transmembrane region" description="Helical" evidence="7">
    <location>
        <begin position="425"/>
        <end position="444"/>
    </location>
</feature>
<evidence type="ECO:0000256" key="1">
    <source>
        <dbReference type="ARBA" id="ARBA00004651"/>
    </source>
</evidence>
<dbReference type="Proteomes" id="UP000215002">
    <property type="component" value="Chromosome"/>
</dbReference>
<gene>
    <name evidence="10" type="ORF">MuYL_2997</name>
</gene>
<dbReference type="SUPFAM" id="SSF82861">
    <property type="entry name" value="Mechanosensitive channel protein MscS (YggB), transmembrane region"/>
    <property type="match status" value="1"/>
</dbReference>
<dbReference type="GO" id="GO:0008381">
    <property type="term" value="F:mechanosensitive monoatomic ion channel activity"/>
    <property type="evidence" value="ECO:0007669"/>
    <property type="project" value="UniProtKB-ARBA"/>
</dbReference>
<evidence type="ECO:0008006" key="12">
    <source>
        <dbReference type="Google" id="ProtNLM"/>
    </source>
</evidence>
<feature type="transmembrane region" description="Helical" evidence="7">
    <location>
        <begin position="464"/>
        <end position="487"/>
    </location>
</feature>
<dbReference type="InterPro" id="IPR052702">
    <property type="entry name" value="MscS-like_channel"/>
</dbReference>
<reference evidence="10 11" key="1">
    <citation type="submission" date="2017-08" db="EMBL/GenBank/DDBJ databases">
        <title>Complete genome sequence of Mucilaginibacter sp. strain BJC16-A31.</title>
        <authorList>
            <consortium name="Henan University of Science and Technology"/>
            <person name="You X."/>
        </authorList>
    </citation>
    <scope>NUCLEOTIDE SEQUENCE [LARGE SCALE GENOMIC DNA]</scope>
    <source>
        <strain evidence="10 11">BJC16-A31</strain>
    </source>
</reference>
<evidence type="ECO:0000259" key="9">
    <source>
        <dbReference type="Pfam" id="PF21082"/>
    </source>
</evidence>
<feature type="transmembrane region" description="Helical" evidence="7">
    <location>
        <begin position="342"/>
        <end position="359"/>
    </location>
</feature>
<dbReference type="PANTHER" id="PTHR30347">
    <property type="entry name" value="POTASSIUM CHANNEL RELATED"/>
    <property type="match status" value="1"/>
</dbReference>
<dbReference type="Gene3D" id="3.30.70.100">
    <property type="match status" value="1"/>
</dbReference>
<keyword evidence="11" id="KW-1185">Reference proteome</keyword>
<dbReference type="OrthoDB" id="9809206at2"/>
<feature type="transmembrane region" description="Helical" evidence="7">
    <location>
        <begin position="315"/>
        <end position="336"/>
    </location>
</feature>
<feature type="domain" description="Mechanosensitive ion channel MscS" evidence="8">
    <location>
        <begin position="642"/>
        <end position="708"/>
    </location>
</feature>
<dbReference type="SUPFAM" id="SSF50182">
    <property type="entry name" value="Sm-like ribonucleoproteins"/>
    <property type="match status" value="1"/>
</dbReference>
<keyword evidence="5 7" id="KW-1133">Transmembrane helix</keyword>
<comment type="subcellular location">
    <subcellularLocation>
        <location evidence="1">Cell membrane</location>
        <topology evidence="1">Multi-pass membrane protein</topology>
    </subcellularLocation>
</comment>
<dbReference type="InterPro" id="IPR023408">
    <property type="entry name" value="MscS_beta-dom_sf"/>
</dbReference>
<dbReference type="InterPro" id="IPR010920">
    <property type="entry name" value="LSM_dom_sf"/>
</dbReference>
<feature type="transmembrane region" description="Helical" evidence="7">
    <location>
        <begin position="626"/>
        <end position="648"/>
    </location>
</feature>
<dbReference type="KEGG" id="muc:MuYL_2997"/>
<comment type="similarity">
    <text evidence="2">Belongs to the MscS (TC 1.A.23) family.</text>
</comment>
<organism evidence="10 11">
    <name type="scientific">Mucilaginibacter xinganensis</name>
    <dbReference type="NCBI Taxonomy" id="1234841"/>
    <lineage>
        <taxon>Bacteria</taxon>
        <taxon>Pseudomonadati</taxon>
        <taxon>Bacteroidota</taxon>
        <taxon>Sphingobacteriia</taxon>
        <taxon>Sphingobacteriales</taxon>
        <taxon>Sphingobacteriaceae</taxon>
        <taxon>Mucilaginibacter</taxon>
    </lineage>
</organism>
<keyword evidence="3" id="KW-1003">Cell membrane</keyword>
<dbReference type="InterPro" id="IPR049278">
    <property type="entry name" value="MS_channel_C"/>
</dbReference>
<evidence type="ECO:0000256" key="6">
    <source>
        <dbReference type="ARBA" id="ARBA00023136"/>
    </source>
</evidence>
<sequence>MLRIIKTTPLIILLLATLTPFKNFAQEKKKKPQTVLREVQRHKMRSRDSLLRSLNKSDTSINSLLQRVEQYTTTFNQINNSLSEGLDTAEVCQGLPPVVKRLNKIDSLTNTHKSSTLRYLFVLRDNLDRIQDKLEGWQADLEDVSTKLIQNQTELIKFFKDTTLRFVPADSALRISYFEQRRSVRQLFRSTDSVNRASLSKVNVLQDKLSIAYTKVLDETDQIDLKIKRFAIKAMAGESEYIWFAAIQVDDFKAALKSTIKLNKVLFYYFIKSETVTHYVSVLFLALIFIWIIFTRSKTLHYHENPQTILDQANFINKKPVIAALLVATAIIPYFYSHPPVVFLETLFLVSMIFSLVLVKNNFSQLSYSFLKRLFGLTIIYGISNLFIQISNIDRYVVLLLSIASFVTGLIFYKKVKQSPNDHLPYTGLALKIFIAMQFLAFLLNVTGRFSLAKIVGVTAVFNLWLLVILFFVVQIIVQALFLQFQVKKEGNSIINWLDYNILQKKFRNVLVTIASLLWLFTLLQNLNIDDWITDNVSDILGESRSVGGASFTFGGFVIFIAVIWLSSIVSKIISYFYDVSAQRVTDLSIAKKKNRTSTLLIRLGVFSIGFLLAVAASGFPLEKLTIIISAFGIGIGFGLQNIVNNLVSGLILAFEKPIQIGDIIEVDNRSGTMKEIGIRSSKILTSEGSEVIIPNGDLISRHVVNWTLSNSNRRVELIVAVMYGSDIDKVKTLLKTLLGNREDIMKTPGPSVFLNGISESAVEFRIFFWADDISTTLELKSKVLADIHQVLSNEGISLPSSKKDLYLHFPDGVPPQNLIEEAGDEKVIKKEINKNDPGQDQ</sequence>
<evidence type="ECO:0000256" key="2">
    <source>
        <dbReference type="ARBA" id="ARBA00008017"/>
    </source>
</evidence>
<evidence type="ECO:0000256" key="3">
    <source>
        <dbReference type="ARBA" id="ARBA00022475"/>
    </source>
</evidence>
<keyword evidence="6 7" id="KW-0472">Membrane</keyword>
<dbReference type="EMBL" id="CP022743">
    <property type="protein sequence ID" value="ASU34882.1"/>
    <property type="molecule type" value="Genomic_DNA"/>
</dbReference>
<evidence type="ECO:0000256" key="4">
    <source>
        <dbReference type="ARBA" id="ARBA00022692"/>
    </source>
</evidence>
<dbReference type="InterPro" id="IPR011014">
    <property type="entry name" value="MscS_channel_TM-2"/>
</dbReference>
<evidence type="ECO:0000256" key="5">
    <source>
        <dbReference type="ARBA" id="ARBA00022989"/>
    </source>
</evidence>
<dbReference type="Pfam" id="PF21082">
    <property type="entry name" value="MS_channel_3rd"/>
    <property type="match status" value="1"/>
</dbReference>
<feature type="domain" description="Mechanosensitive ion channel MscS C-terminal" evidence="9">
    <location>
        <begin position="716"/>
        <end position="798"/>
    </location>
</feature>
<dbReference type="RefSeq" id="WP_157740848.1">
    <property type="nucleotide sequence ID" value="NZ_CP022743.1"/>
</dbReference>
<evidence type="ECO:0000256" key="7">
    <source>
        <dbReference type="SAM" id="Phobius"/>
    </source>
</evidence>
<dbReference type="GO" id="GO:0005886">
    <property type="term" value="C:plasma membrane"/>
    <property type="evidence" value="ECO:0007669"/>
    <property type="project" value="UniProtKB-SubCell"/>
</dbReference>
<feature type="transmembrane region" description="Helical" evidence="7">
    <location>
        <begin position="396"/>
        <end position="413"/>
    </location>
</feature>